<dbReference type="Proteomes" id="UP000694460">
    <property type="component" value="Unassembled WGS sequence"/>
</dbReference>
<name>A0ABS4ZZ73_9MYCO</name>
<comment type="caution">
    <text evidence="1">The sequence shown here is derived from an EMBL/GenBank/DDBJ whole genome shotgun (WGS) entry which is preliminary data.</text>
</comment>
<reference evidence="1 2" key="1">
    <citation type="submission" date="2021-03" db="EMBL/GenBank/DDBJ databases">
        <title>Sequencing the genomes of 1000 actinobacteria strains.</title>
        <authorList>
            <person name="Klenk H.-P."/>
        </authorList>
    </citation>
    <scope>NUCLEOTIDE SEQUENCE [LARGE SCALE GENOMIC DNA]</scope>
    <source>
        <strain evidence="1 2">DSM 46713</strain>
    </source>
</reference>
<evidence type="ECO:0008006" key="3">
    <source>
        <dbReference type="Google" id="ProtNLM"/>
    </source>
</evidence>
<dbReference type="PIRSF" id="PIRSF021591">
    <property type="entry name" value="UCP021591"/>
    <property type="match status" value="1"/>
</dbReference>
<gene>
    <name evidence="1" type="ORF">JOF57_004379</name>
</gene>
<proteinExistence type="predicted"/>
<accession>A0ABS4ZZ73</accession>
<keyword evidence="2" id="KW-1185">Reference proteome</keyword>
<dbReference type="InterPro" id="IPR016793">
    <property type="entry name" value="UCP021591"/>
</dbReference>
<sequence>MATSDALGRAVSRGVMFVVALGAGLPVAAPAYADENPMTHRVTYTVTAEQPTDVGIYYRDVDPPTWADYSHDPYQFSPKDDLTLEPGAPWIREVTLADPMRWAMVAVSTGGLAPQSASTLRCELAIDGVVVDRAAGPKGALCSLRNW</sequence>
<evidence type="ECO:0000313" key="1">
    <source>
        <dbReference type="EMBL" id="MBP2454466.1"/>
    </source>
</evidence>
<organism evidence="1 2">
    <name type="scientific">Mycolicibacterium lutetiense</name>
    <dbReference type="NCBI Taxonomy" id="1641992"/>
    <lineage>
        <taxon>Bacteria</taxon>
        <taxon>Bacillati</taxon>
        <taxon>Actinomycetota</taxon>
        <taxon>Actinomycetes</taxon>
        <taxon>Mycobacteriales</taxon>
        <taxon>Mycobacteriaceae</taxon>
        <taxon>Mycolicibacterium</taxon>
    </lineage>
</organism>
<protein>
    <recommendedName>
        <fullName evidence="3">Secreted protein</fullName>
    </recommendedName>
</protein>
<dbReference type="EMBL" id="JAGIOP010000002">
    <property type="protein sequence ID" value="MBP2454466.1"/>
    <property type="molecule type" value="Genomic_DNA"/>
</dbReference>
<evidence type="ECO:0000313" key="2">
    <source>
        <dbReference type="Proteomes" id="UP000694460"/>
    </source>
</evidence>